<dbReference type="EMBL" id="JASBNA010000084">
    <property type="protein sequence ID" value="KAK7677670.1"/>
    <property type="molecule type" value="Genomic_DNA"/>
</dbReference>
<dbReference type="Pfam" id="PF01400">
    <property type="entry name" value="Astacin"/>
    <property type="match status" value="1"/>
</dbReference>
<name>A0AAW0F9B1_9APHY</name>
<dbReference type="GO" id="GO:0006508">
    <property type="term" value="P:proteolysis"/>
    <property type="evidence" value="ECO:0007669"/>
    <property type="project" value="InterPro"/>
</dbReference>
<feature type="domain" description="Peptidase M12A" evidence="1">
    <location>
        <begin position="19"/>
        <end position="100"/>
    </location>
</feature>
<dbReference type="SUPFAM" id="SSF55486">
    <property type="entry name" value="Metalloproteases ('zincins'), catalytic domain"/>
    <property type="match status" value="1"/>
</dbReference>
<reference evidence="2 3" key="1">
    <citation type="submission" date="2022-09" db="EMBL/GenBank/DDBJ databases">
        <authorList>
            <person name="Palmer J.M."/>
        </authorList>
    </citation>
    <scope>NUCLEOTIDE SEQUENCE [LARGE SCALE GENOMIC DNA]</scope>
    <source>
        <strain evidence="2 3">DSM 7382</strain>
    </source>
</reference>
<organism evidence="2 3">
    <name type="scientific">Cerrena zonata</name>
    <dbReference type="NCBI Taxonomy" id="2478898"/>
    <lineage>
        <taxon>Eukaryota</taxon>
        <taxon>Fungi</taxon>
        <taxon>Dikarya</taxon>
        <taxon>Basidiomycota</taxon>
        <taxon>Agaricomycotina</taxon>
        <taxon>Agaricomycetes</taxon>
        <taxon>Polyporales</taxon>
        <taxon>Cerrenaceae</taxon>
        <taxon>Cerrena</taxon>
    </lineage>
</organism>
<protein>
    <recommendedName>
        <fullName evidence="1">Peptidase M12A domain-containing protein</fullName>
    </recommendedName>
</protein>
<evidence type="ECO:0000313" key="3">
    <source>
        <dbReference type="Proteomes" id="UP001385951"/>
    </source>
</evidence>
<dbReference type="Gene3D" id="3.40.390.10">
    <property type="entry name" value="Collagenase (Catalytic Domain)"/>
    <property type="match status" value="1"/>
</dbReference>
<dbReference type="AlphaFoldDB" id="A0AAW0F9B1"/>
<dbReference type="Proteomes" id="UP001385951">
    <property type="component" value="Unassembled WGS sequence"/>
</dbReference>
<gene>
    <name evidence="2" type="ORF">QCA50_019361</name>
</gene>
<evidence type="ECO:0000259" key="1">
    <source>
        <dbReference type="Pfam" id="PF01400"/>
    </source>
</evidence>
<dbReference type="InterPro" id="IPR024079">
    <property type="entry name" value="MetalloPept_cat_dom_sf"/>
</dbReference>
<evidence type="ECO:0000313" key="2">
    <source>
        <dbReference type="EMBL" id="KAK7677670.1"/>
    </source>
</evidence>
<sequence>MQLGGIDESESSPTSHELRSILHECGHMLGFVHEHQSPARASEVTFDRAATIAYYADTWTPSKVERTVLQIHLEEKLAAYSPFDEMSIMLYEIAACTNDERRHIDRPSKISCVDAAFANLLYPPPLSPNLPLLRHSLVIAGVPPCRLSLILEFDSPQQFRQRFMLWNREARVAYSVVNNRA</sequence>
<keyword evidence="3" id="KW-1185">Reference proteome</keyword>
<dbReference type="InterPro" id="IPR001506">
    <property type="entry name" value="Peptidase_M12A"/>
</dbReference>
<dbReference type="GO" id="GO:0004222">
    <property type="term" value="F:metalloendopeptidase activity"/>
    <property type="evidence" value="ECO:0007669"/>
    <property type="project" value="InterPro"/>
</dbReference>
<proteinExistence type="predicted"/>
<accession>A0AAW0F9B1</accession>
<comment type="caution">
    <text evidence="2">The sequence shown here is derived from an EMBL/GenBank/DDBJ whole genome shotgun (WGS) entry which is preliminary data.</text>
</comment>